<dbReference type="RefSeq" id="WP_172990721.1">
    <property type="nucleotide sequence ID" value="NZ_CP054038.1"/>
</dbReference>
<proteinExistence type="predicted"/>
<feature type="domain" description="SGNH hydrolase-type esterase" evidence="2">
    <location>
        <begin position="57"/>
        <end position="281"/>
    </location>
</feature>
<dbReference type="InterPro" id="IPR051532">
    <property type="entry name" value="Ester_Hydrolysis_Enzymes"/>
</dbReference>
<sequence>MTRTARTSRRALTALTAFAVSAALLIGCAAAAPEPGPVDLSEIPAAPGLSDVTVVGALGDSISLGVNACAEPGHCSAASWATGDDPAVGSVAMRIGEVAGAFPEVVNKAKDGGTVADALARVDEVIAADPGLVLILLGGNDVCDADVSGMTTVDNFRIAYGNLLAKIHEALPDTQILAMSIPDLYRLWEIGHVDATAVGRWDQSPSCRNLLGDAQAIDEESVARRDAVALRTQELNAVIAEVCTAEVSCVSDGGAVYAYEFAPDQISSIDYFHPSVAGEQAIAELAWNALQEAAT</sequence>
<dbReference type="EMBL" id="CP054038">
    <property type="protein sequence ID" value="QKJ20286.1"/>
    <property type="molecule type" value="Genomic_DNA"/>
</dbReference>
<evidence type="ECO:0000259" key="2">
    <source>
        <dbReference type="Pfam" id="PF13472"/>
    </source>
</evidence>
<gene>
    <name evidence="3" type="ORF">HQM25_13575</name>
</gene>
<feature type="signal peptide" evidence="1">
    <location>
        <begin position="1"/>
        <end position="31"/>
    </location>
</feature>
<dbReference type="Proteomes" id="UP000502498">
    <property type="component" value="Chromosome"/>
</dbReference>
<dbReference type="CDD" id="cd00229">
    <property type="entry name" value="SGNH_hydrolase"/>
    <property type="match status" value="1"/>
</dbReference>
<name>A0A7D4U8U7_9MICO</name>
<reference evidence="3 4" key="1">
    <citation type="submission" date="2020-05" db="EMBL/GenBank/DDBJ databases">
        <title>Strain PA2F3 complete genome.</title>
        <authorList>
            <person name="Kim Y.-S."/>
            <person name="Kim S.-J."/>
            <person name="Jung H.-k."/>
            <person name="Kim S.-E."/>
            <person name="Kim K.-H."/>
        </authorList>
    </citation>
    <scope>NUCLEOTIDE SEQUENCE [LARGE SCALE GENOMIC DNA]</scope>
    <source>
        <strain evidence="3 4">PA2F3</strain>
    </source>
</reference>
<accession>A0A7D4U8U7</accession>
<organism evidence="3 4">
    <name type="scientific">Microbacterium hominis</name>
    <dbReference type="NCBI Taxonomy" id="162426"/>
    <lineage>
        <taxon>Bacteria</taxon>
        <taxon>Bacillati</taxon>
        <taxon>Actinomycetota</taxon>
        <taxon>Actinomycetes</taxon>
        <taxon>Micrococcales</taxon>
        <taxon>Microbacteriaceae</taxon>
        <taxon>Microbacterium</taxon>
    </lineage>
</organism>
<dbReference type="InterPro" id="IPR036514">
    <property type="entry name" value="SGNH_hydro_sf"/>
</dbReference>
<evidence type="ECO:0000313" key="4">
    <source>
        <dbReference type="Proteomes" id="UP000502498"/>
    </source>
</evidence>
<dbReference type="Pfam" id="PF13472">
    <property type="entry name" value="Lipase_GDSL_2"/>
    <property type="match status" value="1"/>
</dbReference>
<evidence type="ECO:0000313" key="3">
    <source>
        <dbReference type="EMBL" id="QKJ20286.1"/>
    </source>
</evidence>
<evidence type="ECO:0000256" key="1">
    <source>
        <dbReference type="SAM" id="SignalP"/>
    </source>
</evidence>
<dbReference type="PROSITE" id="PS51257">
    <property type="entry name" value="PROKAR_LIPOPROTEIN"/>
    <property type="match status" value="1"/>
</dbReference>
<dbReference type="SUPFAM" id="SSF52266">
    <property type="entry name" value="SGNH hydrolase"/>
    <property type="match status" value="1"/>
</dbReference>
<dbReference type="GO" id="GO:0016787">
    <property type="term" value="F:hydrolase activity"/>
    <property type="evidence" value="ECO:0007669"/>
    <property type="project" value="UniProtKB-KW"/>
</dbReference>
<dbReference type="AlphaFoldDB" id="A0A7D4U8U7"/>
<dbReference type="InterPro" id="IPR013830">
    <property type="entry name" value="SGNH_hydro"/>
</dbReference>
<keyword evidence="1" id="KW-0732">Signal</keyword>
<dbReference type="Gene3D" id="3.40.50.1110">
    <property type="entry name" value="SGNH hydrolase"/>
    <property type="match status" value="1"/>
</dbReference>
<dbReference type="PANTHER" id="PTHR30383">
    <property type="entry name" value="THIOESTERASE 1/PROTEASE 1/LYSOPHOSPHOLIPASE L1"/>
    <property type="match status" value="1"/>
</dbReference>
<protein>
    <submittedName>
        <fullName evidence="3">SGNH/GDSL hydrolase family protein</fullName>
    </submittedName>
</protein>
<keyword evidence="3" id="KW-0378">Hydrolase</keyword>
<feature type="chain" id="PRO_5028809526" evidence="1">
    <location>
        <begin position="32"/>
        <end position="295"/>
    </location>
</feature>